<feature type="domain" description="Large ribosomal subunit protein uL15/eL18" evidence="6">
    <location>
        <begin position="86"/>
        <end position="146"/>
    </location>
</feature>
<dbReference type="InterPro" id="IPR036227">
    <property type="entry name" value="Ribosomal_uL15/eL18_sf"/>
</dbReference>
<evidence type="ECO:0000259" key="6">
    <source>
        <dbReference type="Pfam" id="PF00828"/>
    </source>
</evidence>
<evidence type="ECO:0000313" key="8">
    <source>
        <dbReference type="Proteomes" id="UP000229401"/>
    </source>
</evidence>
<dbReference type="GO" id="GO:0006412">
    <property type="term" value="P:translation"/>
    <property type="evidence" value="ECO:0007669"/>
    <property type="project" value="UniProtKB-UniRule"/>
</dbReference>
<keyword evidence="3 4" id="KW-0687">Ribonucleoprotein</keyword>
<keyword evidence="4" id="KW-0699">rRNA-binding</keyword>
<keyword evidence="4" id="KW-0694">RNA-binding</keyword>
<feature type="compositionally biased region" description="Gly residues" evidence="5">
    <location>
        <begin position="22"/>
        <end position="31"/>
    </location>
</feature>
<dbReference type="Pfam" id="PF00828">
    <property type="entry name" value="Ribosomal_L27A"/>
    <property type="match status" value="1"/>
</dbReference>
<dbReference type="PANTHER" id="PTHR12934">
    <property type="entry name" value="50S RIBOSOMAL PROTEIN L15"/>
    <property type="match status" value="1"/>
</dbReference>
<protein>
    <recommendedName>
        <fullName evidence="4">Large ribosomal subunit protein uL15</fullName>
    </recommendedName>
</protein>
<comment type="caution">
    <text evidence="7">The sequence shown here is derived from an EMBL/GenBank/DDBJ whole genome shotgun (WGS) entry which is preliminary data.</text>
</comment>
<dbReference type="GO" id="GO:0015934">
    <property type="term" value="C:large ribosomal subunit"/>
    <property type="evidence" value="ECO:0007669"/>
    <property type="project" value="InterPro"/>
</dbReference>
<sequence length="149" mass="16609">MNNLLSQLPRVVFKIKKRKGRGIGSGRGVKSGRGTTRHQKARESIPLHFEGGQGRLVKRFPLLRGKGKNRSNKTNKYVIYTKDLNRFEESAVIDEKLLKKAGLIDNKIKNPEIKIIVKGDLKKKLIIALPISRTAKKAIESAGGNVKSL</sequence>
<dbReference type="InterPro" id="IPR005749">
    <property type="entry name" value="Ribosomal_uL15_bac-type"/>
</dbReference>
<dbReference type="HAMAP" id="MF_01341">
    <property type="entry name" value="Ribosomal_uL15"/>
    <property type="match status" value="1"/>
</dbReference>
<dbReference type="GO" id="GO:0003735">
    <property type="term" value="F:structural constituent of ribosome"/>
    <property type="evidence" value="ECO:0007669"/>
    <property type="project" value="InterPro"/>
</dbReference>
<evidence type="ECO:0000313" key="7">
    <source>
        <dbReference type="EMBL" id="PIY72094.1"/>
    </source>
</evidence>
<accession>A0A2M7QIE2</accession>
<keyword evidence="2 4" id="KW-0689">Ribosomal protein</keyword>
<proteinExistence type="inferred from homology"/>
<evidence type="ECO:0000256" key="5">
    <source>
        <dbReference type="SAM" id="MobiDB-lite"/>
    </source>
</evidence>
<dbReference type="InterPro" id="IPR030878">
    <property type="entry name" value="Ribosomal_uL15"/>
</dbReference>
<dbReference type="InterPro" id="IPR021131">
    <property type="entry name" value="Ribosomal_uL15/eL18"/>
</dbReference>
<evidence type="ECO:0000256" key="1">
    <source>
        <dbReference type="ARBA" id="ARBA00007320"/>
    </source>
</evidence>
<comment type="subunit">
    <text evidence="4">Part of the 50S ribosomal subunit.</text>
</comment>
<dbReference type="NCBIfam" id="TIGR01071">
    <property type="entry name" value="rplO_bact"/>
    <property type="match status" value="1"/>
</dbReference>
<dbReference type="Proteomes" id="UP000229401">
    <property type="component" value="Unassembled WGS sequence"/>
</dbReference>
<organism evidence="7 8">
    <name type="scientific">Candidatus Roizmanbacteria bacterium CG_4_10_14_0_8_um_filter_33_9</name>
    <dbReference type="NCBI Taxonomy" id="1974826"/>
    <lineage>
        <taxon>Bacteria</taxon>
        <taxon>Candidatus Roizmaniibacteriota</taxon>
    </lineage>
</organism>
<name>A0A2M7QIE2_9BACT</name>
<dbReference type="EMBL" id="PFLI01000094">
    <property type="protein sequence ID" value="PIY72094.1"/>
    <property type="molecule type" value="Genomic_DNA"/>
</dbReference>
<comment type="function">
    <text evidence="4">Binds to the 23S rRNA.</text>
</comment>
<reference evidence="8" key="1">
    <citation type="submission" date="2017-09" db="EMBL/GenBank/DDBJ databases">
        <title>Depth-based differentiation of microbial function through sediment-hosted aquifers and enrichment of novel symbionts in the deep terrestrial subsurface.</title>
        <authorList>
            <person name="Probst A.J."/>
            <person name="Ladd B."/>
            <person name="Jarett J.K."/>
            <person name="Geller-Mcgrath D.E."/>
            <person name="Sieber C.M.K."/>
            <person name="Emerson J.B."/>
            <person name="Anantharaman K."/>
            <person name="Thomas B.C."/>
            <person name="Malmstrom R."/>
            <person name="Stieglmeier M."/>
            <person name="Klingl A."/>
            <person name="Woyke T."/>
            <person name="Ryan C.M."/>
            <person name="Banfield J.F."/>
        </authorList>
    </citation>
    <scope>NUCLEOTIDE SEQUENCE [LARGE SCALE GENOMIC DNA]</scope>
</reference>
<dbReference type="AlphaFoldDB" id="A0A2M7QIE2"/>
<feature type="region of interest" description="Disordered" evidence="5">
    <location>
        <begin position="20"/>
        <end position="40"/>
    </location>
</feature>
<evidence type="ECO:0000256" key="4">
    <source>
        <dbReference type="HAMAP-Rule" id="MF_01341"/>
    </source>
</evidence>
<dbReference type="Gene3D" id="3.100.10.10">
    <property type="match status" value="1"/>
</dbReference>
<gene>
    <name evidence="4 7" type="primary">rplO</name>
    <name evidence="7" type="ORF">COY87_02740</name>
</gene>
<dbReference type="PANTHER" id="PTHR12934:SF11">
    <property type="entry name" value="LARGE RIBOSOMAL SUBUNIT PROTEIN UL15M"/>
    <property type="match status" value="1"/>
</dbReference>
<evidence type="ECO:0000256" key="3">
    <source>
        <dbReference type="ARBA" id="ARBA00023274"/>
    </source>
</evidence>
<evidence type="ECO:0000256" key="2">
    <source>
        <dbReference type="ARBA" id="ARBA00022980"/>
    </source>
</evidence>
<dbReference type="SUPFAM" id="SSF52080">
    <property type="entry name" value="Ribosomal proteins L15p and L18e"/>
    <property type="match status" value="1"/>
</dbReference>
<comment type="similarity">
    <text evidence="1 4">Belongs to the universal ribosomal protein uL15 family.</text>
</comment>
<dbReference type="GO" id="GO:0019843">
    <property type="term" value="F:rRNA binding"/>
    <property type="evidence" value="ECO:0007669"/>
    <property type="project" value="UniProtKB-UniRule"/>
</dbReference>